<dbReference type="PANTHER" id="PTHR38602:SF1">
    <property type="entry name" value="INNER MEMBRANE PROTEIN"/>
    <property type="match status" value="1"/>
</dbReference>
<organism evidence="2 3">
    <name type="scientific">Scleromatobacter humisilvae</name>
    <dbReference type="NCBI Taxonomy" id="2897159"/>
    <lineage>
        <taxon>Bacteria</taxon>
        <taxon>Pseudomonadati</taxon>
        <taxon>Pseudomonadota</taxon>
        <taxon>Betaproteobacteria</taxon>
        <taxon>Burkholderiales</taxon>
        <taxon>Sphaerotilaceae</taxon>
        <taxon>Scleromatobacter</taxon>
    </lineage>
</organism>
<keyword evidence="1" id="KW-0812">Transmembrane</keyword>
<dbReference type="Pfam" id="PF09838">
    <property type="entry name" value="DUF2065"/>
    <property type="match status" value="1"/>
</dbReference>
<accession>A0A9X2C2Y3</accession>
<feature type="transmembrane region" description="Helical" evidence="1">
    <location>
        <begin position="44"/>
        <end position="61"/>
    </location>
</feature>
<keyword evidence="1" id="KW-1133">Transmembrane helix</keyword>
<proteinExistence type="predicted"/>
<sequence length="62" mass="6619">MGLLLASAIALVLILEGLLPFLDPGAWRRMFERALQLSDAQIRMLGLSSLGLGVAILLVFGP</sequence>
<protein>
    <submittedName>
        <fullName evidence="2">DUF2065 family protein</fullName>
    </submittedName>
</protein>
<reference evidence="2" key="1">
    <citation type="submission" date="2021-11" db="EMBL/GenBank/DDBJ databases">
        <title>BS-T2-15 a new species belonging to the Comamonadaceae family isolated from the soil of a French oak forest.</title>
        <authorList>
            <person name="Mieszkin S."/>
            <person name="Alain K."/>
        </authorList>
    </citation>
    <scope>NUCLEOTIDE SEQUENCE</scope>
    <source>
        <strain evidence="2">BS-T2-15</strain>
    </source>
</reference>
<dbReference type="AlphaFoldDB" id="A0A9X2C2Y3"/>
<gene>
    <name evidence="2" type="ORF">LPC04_12865</name>
</gene>
<keyword evidence="3" id="KW-1185">Reference proteome</keyword>
<dbReference type="EMBL" id="JAJLJH010000002">
    <property type="protein sequence ID" value="MCK9686600.1"/>
    <property type="molecule type" value="Genomic_DNA"/>
</dbReference>
<evidence type="ECO:0000313" key="2">
    <source>
        <dbReference type="EMBL" id="MCK9686600.1"/>
    </source>
</evidence>
<dbReference type="Proteomes" id="UP001139353">
    <property type="component" value="Unassembled WGS sequence"/>
</dbReference>
<dbReference type="InterPro" id="IPR019201">
    <property type="entry name" value="DUF2065"/>
</dbReference>
<comment type="caution">
    <text evidence="2">The sequence shown here is derived from an EMBL/GenBank/DDBJ whole genome shotgun (WGS) entry which is preliminary data.</text>
</comment>
<dbReference type="PANTHER" id="PTHR38602">
    <property type="entry name" value="INNER MEMBRANE PROTEIN-RELATED"/>
    <property type="match status" value="1"/>
</dbReference>
<dbReference type="RefSeq" id="WP_275682619.1">
    <property type="nucleotide sequence ID" value="NZ_JAJLJH010000002.1"/>
</dbReference>
<name>A0A9X2C2Y3_9BURK</name>
<evidence type="ECO:0000256" key="1">
    <source>
        <dbReference type="SAM" id="Phobius"/>
    </source>
</evidence>
<evidence type="ECO:0000313" key="3">
    <source>
        <dbReference type="Proteomes" id="UP001139353"/>
    </source>
</evidence>
<keyword evidence="1" id="KW-0472">Membrane</keyword>